<dbReference type="Pfam" id="PF00535">
    <property type="entry name" value="Glycos_transf_2"/>
    <property type="match status" value="1"/>
</dbReference>
<proteinExistence type="predicted"/>
<dbReference type="PANTHER" id="PTHR43179:SF7">
    <property type="entry name" value="RHAMNOSYLTRANSFERASE WBBL"/>
    <property type="match status" value="1"/>
</dbReference>
<reference evidence="2 3" key="1">
    <citation type="journal article" date="2016" name="Nat. Commun.">
        <title>Thousands of microbial genomes shed light on interconnected biogeochemical processes in an aquifer system.</title>
        <authorList>
            <person name="Anantharaman K."/>
            <person name="Brown C.T."/>
            <person name="Hug L.A."/>
            <person name="Sharon I."/>
            <person name="Castelle C.J."/>
            <person name="Probst A.J."/>
            <person name="Thomas B.C."/>
            <person name="Singh A."/>
            <person name="Wilkins M.J."/>
            <person name="Karaoz U."/>
            <person name="Brodie E.L."/>
            <person name="Williams K.H."/>
            <person name="Hubbard S.S."/>
            <person name="Banfield J.F."/>
        </authorList>
    </citation>
    <scope>NUCLEOTIDE SEQUENCE [LARGE SCALE GENOMIC DNA]</scope>
</reference>
<dbReference type="Proteomes" id="UP000178869">
    <property type="component" value="Unassembled WGS sequence"/>
</dbReference>
<evidence type="ECO:0000259" key="1">
    <source>
        <dbReference type="Pfam" id="PF00535"/>
    </source>
</evidence>
<dbReference type="PANTHER" id="PTHR43179">
    <property type="entry name" value="RHAMNOSYLTRANSFERASE WBBL"/>
    <property type="match status" value="1"/>
</dbReference>
<name>A0A1G2PC18_9BACT</name>
<dbReference type="InterPro" id="IPR001173">
    <property type="entry name" value="Glyco_trans_2-like"/>
</dbReference>
<accession>A0A1G2PC18</accession>
<protein>
    <recommendedName>
        <fullName evidence="1">Glycosyltransferase 2-like domain-containing protein</fullName>
    </recommendedName>
</protein>
<dbReference type="EMBL" id="MHSR01000025">
    <property type="protein sequence ID" value="OHA45878.1"/>
    <property type="molecule type" value="Genomic_DNA"/>
</dbReference>
<evidence type="ECO:0000313" key="2">
    <source>
        <dbReference type="EMBL" id="OHA45878.1"/>
    </source>
</evidence>
<organism evidence="2 3">
    <name type="scientific">Candidatus Terrybacteria bacterium RIFCSPHIGHO2_01_FULL_43_35</name>
    <dbReference type="NCBI Taxonomy" id="1802361"/>
    <lineage>
        <taxon>Bacteria</taxon>
        <taxon>Candidatus Terryibacteriota</taxon>
    </lineage>
</organism>
<dbReference type="SUPFAM" id="SSF53448">
    <property type="entry name" value="Nucleotide-diphospho-sugar transferases"/>
    <property type="match status" value="1"/>
</dbReference>
<comment type="caution">
    <text evidence="2">The sequence shown here is derived from an EMBL/GenBank/DDBJ whole genome shotgun (WGS) entry which is preliminary data.</text>
</comment>
<sequence>MKPEIIVSESEVQDETKEILEHEFPHVKHLAFTENVGYAKLVNGGILNSQGEYILILNADIVLLDNTVEFLVDFLTKHDEVGMVGPKLLNFNDTHQYSCFKFYRPFTVIARRTFLAKTYFGKKEIKSFLMLNELNKNANKPLTVDWLMGSIICVKRSAVNKVGLLDERFFMYFEDVDWCRRFWENGLQVIYYPKAQAYHYHQKASDAGRGMLDVFFNKQTRIHASSAIKYFKKYRGKSMPALRSQSKI</sequence>
<gene>
    <name evidence="2" type="ORF">A2828_01240</name>
</gene>
<dbReference type="InterPro" id="IPR029044">
    <property type="entry name" value="Nucleotide-diphossugar_trans"/>
</dbReference>
<dbReference type="Gene3D" id="3.90.550.10">
    <property type="entry name" value="Spore Coat Polysaccharide Biosynthesis Protein SpsA, Chain A"/>
    <property type="match status" value="1"/>
</dbReference>
<feature type="domain" description="Glycosyltransferase 2-like" evidence="1">
    <location>
        <begin position="4"/>
        <end position="101"/>
    </location>
</feature>
<evidence type="ECO:0000313" key="3">
    <source>
        <dbReference type="Proteomes" id="UP000178869"/>
    </source>
</evidence>
<dbReference type="AlphaFoldDB" id="A0A1G2PC18"/>